<proteinExistence type="predicted"/>
<dbReference type="Pfam" id="PF24104">
    <property type="entry name" value="At5g52880_ARM"/>
    <property type="match status" value="1"/>
</dbReference>
<feature type="domain" description="F-box" evidence="1">
    <location>
        <begin position="112"/>
        <end position="158"/>
    </location>
</feature>
<evidence type="ECO:0000313" key="3">
    <source>
        <dbReference type="Proteomes" id="UP001603857"/>
    </source>
</evidence>
<dbReference type="AlphaFoldDB" id="A0ABD1LM29"/>
<organism evidence="2 3">
    <name type="scientific">Flemingia macrophylla</name>
    <dbReference type="NCBI Taxonomy" id="520843"/>
    <lineage>
        <taxon>Eukaryota</taxon>
        <taxon>Viridiplantae</taxon>
        <taxon>Streptophyta</taxon>
        <taxon>Embryophyta</taxon>
        <taxon>Tracheophyta</taxon>
        <taxon>Spermatophyta</taxon>
        <taxon>Magnoliopsida</taxon>
        <taxon>eudicotyledons</taxon>
        <taxon>Gunneridae</taxon>
        <taxon>Pentapetalae</taxon>
        <taxon>rosids</taxon>
        <taxon>fabids</taxon>
        <taxon>Fabales</taxon>
        <taxon>Fabaceae</taxon>
        <taxon>Papilionoideae</taxon>
        <taxon>50 kb inversion clade</taxon>
        <taxon>NPAAA clade</taxon>
        <taxon>indigoferoid/millettioid clade</taxon>
        <taxon>Phaseoleae</taxon>
        <taxon>Flemingia</taxon>
    </lineage>
</organism>
<reference evidence="2 3" key="1">
    <citation type="submission" date="2024-08" db="EMBL/GenBank/DDBJ databases">
        <title>Insights into the chromosomal genome structure of Flemingia macrophylla.</title>
        <authorList>
            <person name="Ding Y."/>
            <person name="Zhao Y."/>
            <person name="Bi W."/>
            <person name="Wu M."/>
            <person name="Zhao G."/>
            <person name="Gong Y."/>
            <person name="Li W."/>
            <person name="Zhang P."/>
        </authorList>
    </citation>
    <scope>NUCLEOTIDE SEQUENCE [LARGE SCALE GENOMIC DNA]</scope>
    <source>
        <strain evidence="2">DYQJB</strain>
        <tissue evidence="2">Leaf</tissue>
    </source>
</reference>
<keyword evidence="3" id="KW-1185">Reference proteome</keyword>
<dbReference type="InterPro" id="IPR057039">
    <property type="entry name" value="At5g52880_ARM"/>
</dbReference>
<dbReference type="PANTHER" id="PTHR47744">
    <property type="entry name" value="OS05G0526300 PROTEIN"/>
    <property type="match status" value="1"/>
</dbReference>
<dbReference type="Pfam" id="PF12937">
    <property type="entry name" value="F-box-like"/>
    <property type="match status" value="1"/>
</dbReference>
<dbReference type="Proteomes" id="UP001603857">
    <property type="component" value="Unassembled WGS sequence"/>
</dbReference>
<evidence type="ECO:0000259" key="1">
    <source>
        <dbReference type="PROSITE" id="PS50181"/>
    </source>
</evidence>
<dbReference type="PROSITE" id="PS50181">
    <property type="entry name" value="FBOX"/>
    <property type="match status" value="1"/>
</dbReference>
<accession>A0ABD1LM29</accession>
<name>A0ABD1LM29_9FABA</name>
<gene>
    <name evidence="2" type="ORF">Fmac_023642</name>
</gene>
<sequence>MSSVQERYERLGLRESLGKPYRYPIACKELSFVLREAFHQFPKNLQSIVFQDTLSAFRLLPEIEFQSAVSAVHVLLQSVEAVLPKQKKNVAVKEFKNAMVAHKRRCKAHGVEKGSLQLPQDILVHIFNFLDMKTLVSSGLVCWSWNEAANDNHLWEMQFMTLYGNGAKHQPVKRVKGRNGRIFQQPIDNDKIITNWKEAVKGAYTGALSKKLTTNRGYCGHCKSVVWLNNAKCLNVHSGISEIPDIKPVTALQVVEYLLDDSISVTSSSDSDSDSEGPISGLWAYPKHIRNMRI</sequence>
<dbReference type="EMBL" id="JBGMDY010000008">
    <property type="protein sequence ID" value="KAL2324584.1"/>
    <property type="molecule type" value="Genomic_DNA"/>
</dbReference>
<dbReference type="Gene3D" id="1.20.1280.50">
    <property type="match status" value="1"/>
</dbReference>
<dbReference type="PANTHER" id="PTHR47744:SF1">
    <property type="entry name" value="OS05G0526300 PROTEIN"/>
    <property type="match status" value="1"/>
</dbReference>
<dbReference type="SMART" id="SM00256">
    <property type="entry name" value="FBOX"/>
    <property type="match status" value="1"/>
</dbReference>
<evidence type="ECO:0000313" key="2">
    <source>
        <dbReference type="EMBL" id="KAL2324584.1"/>
    </source>
</evidence>
<dbReference type="SUPFAM" id="SSF81383">
    <property type="entry name" value="F-box domain"/>
    <property type="match status" value="1"/>
</dbReference>
<comment type="caution">
    <text evidence="2">The sequence shown here is derived from an EMBL/GenBank/DDBJ whole genome shotgun (WGS) entry which is preliminary data.</text>
</comment>
<dbReference type="InterPro" id="IPR036047">
    <property type="entry name" value="F-box-like_dom_sf"/>
</dbReference>
<protein>
    <recommendedName>
        <fullName evidence="1">F-box domain-containing protein</fullName>
    </recommendedName>
</protein>
<dbReference type="InterPro" id="IPR001810">
    <property type="entry name" value="F-box_dom"/>
</dbReference>